<protein>
    <submittedName>
        <fullName evidence="1">Uncharacterized protein</fullName>
    </submittedName>
</protein>
<keyword evidence="2" id="KW-1185">Reference proteome</keyword>
<evidence type="ECO:0000313" key="1">
    <source>
        <dbReference type="EMBL" id="AWK14810.1"/>
    </source>
</evidence>
<name>A0A2U8I6M2_9GAMM</name>
<dbReference type="OrthoDB" id="9810995at2"/>
<dbReference type="EMBL" id="CP021659">
    <property type="protein sequence ID" value="AWK14810.1"/>
    <property type="molecule type" value="Genomic_DNA"/>
</dbReference>
<dbReference type="Proteomes" id="UP000261875">
    <property type="component" value="Chromosome"/>
</dbReference>
<dbReference type="KEGG" id="fsm:CCS41_10545"/>
<proteinExistence type="predicted"/>
<accession>A0A2U8I6M2</accession>
<reference evidence="1 2" key="1">
    <citation type="submission" date="2017-05" db="EMBL/GenBank/DDBJ databases">
        <title>Genome sequence of Candidatus Fukatsuia symbiotica and Candidatus Hamiltonella defensa from Acyrthosiphon pisum strain 5D.</title>
        <authorList>
            <person name="Patel V.A."/>
            <person name="Chevignon G."/>
            <person name="Russell J.A."/>
            <person name="Oliver K.M."/>
        </authorList>
    </citation>
    <scope>NUCLEOTIDE SEQUENCE [LARGE SCALE GENOMIC DNA]</scope>
    <source>
        <strain evidence="1 2">5D</strain>
    </source>
</reference>
<evidence type="ECO:0000313" key="2">
    <source>
        <dbReference type="Proteomes" id="UP000261875"/>
    </source>
</evidence>
<gene>
    <name evidence="1" type="ORF">CCS41_10545</name>
</gene>
<organism evidence="1 2">
    <name type="scientific">Candidatus Fukatsuia symbiotica</name>
    <dbReference type="NCBI Taxonomy" id="1878942"/>
    <lineage>
        <taxon>Bacteria</taxon>
        <taxon>Pseudomonadati</taxon>
        <taxon>Pseudomonadota</taxon>
        <taxon>Gammaproteobacteria</taxon>
        <taxon>Enterobacterales</taxon>
        <taxon>Yersiniaceae</taxon>
        <taxon>Candidatus Fukatsuia</taxon>
    </lineage>
</organism>
<dbReference type="AlphaFoldDB" id="A0A2U8I6M2"/>
<dbReference type="RefSeq" id="WP_119797565.1">
    <property type="nucleotide sequence ID" value="NZ_CP021659.1"/>
</dbReference>
<sequence length="61" mass="7071">MRRYKTAQLVREAGIESKQRRHRYKFTGKEACYTPNQVECGDVTYIGDIYTRKNAASIKVA</sequence>